<sequence length="391" mass="44545">MLDCKLAIIVDRESRRRQYQLPILKWCSALTSIPRPDSSIEEKSLAEAAYEFLAILEAVGLSEKTVKSYKAALQDFISHVGGTIKVKDVGYAHVASWISHRMKHGFKHEARREGSSSEEARRRRQATLHYYTLFLRKFLVWCGKKPETIPVVKRPPRGSIDTLSEREIAMLMRVARDLLDVLLVALLYETGMRAKELLSLRVKDVNLDTGEVVVRYGKYGKQRTVFLGVLSRRALEVAITGKSLNDRVINLTYNALYKRLKRLAKRAGLEMLGVRPHVLRHTFATEALRRGMSIIALQKILGHADIKTTQVYMHLLKEDVRREYEKVFVHFTTGYEAERERHPSGDNESSSQQLYCYHCGARLLKGARYCHSCGERVVGEESVLEVAKASG</sequence>
<keyword evidence="2 5" id="KW-0229">DNA integration</keyword>
<accession>A0A7J3ZL08</accession>
<dbReference type="AlphaFoldDB" id="A0A7J3ZL08"/>
<dbReference type="GO" id="GO:0009037">
    <property type="term" value="F:tyrosine-based site-specific recombinase activity"/>
    <property type="evidence" value="ECO:0007669"/>
    <property type="project" value="UniProtKB-UniRule"/>
</dbReference>
<feature type="active site" evidence="5">
    <location>
        <position position="277"/>
    </location>
</feature>
<evidence type="ECO:0000259" key="6">
    <source>
        <dbReference type="PROSITE" id="PS51898"/>
    </source>
</evidence>
<dbReference type="GO" id="GO:0005737">
    <property type="term" value="C:cytoplasm"/>
    <property type="evidence" value="ECO:0007669"/>
    <property type="project" value="UniProtKB-SubCell"/>
</dbReference>
<dbReference type="SUPFAM" id="SSF56349">
    <property type="entry name" value="DNA breaking-rejoining enzymes"/>
    <property type="match status" value="1"/>
</dbReference>
<dbReference type="Gene3D" id="1.10.443.10">
    <property type="entry name" value="Intergrase catalytic core"/>
    <property type="match status" value="1"/>
</dbReference>
<dbReference type="HAMAP" id="MF_02055">
    <property type="entry name" value="Recomb_XerA"/>
    <property type="match status" value="1"/>
</dbReference>
<protein>
    <recommendedName>
        <fullName evidence="5">Tyrosine recombinase XerA</fullName>
    </recommendedName>
</protein>
<dbReference type="InterPro" id="IPR011010">
    <property type="entry name" value="DNA_brk_join_enz"/>
</dbReference>
<dbReference type="InterPro" id="IPR044068">
    <property type="entry name" value="CB"/>
</dbReference>
<dbReference type="PROSITE" id="PS51900">
    <property type="entry name" value="CB"/>
    <property type="match status" value="1"/>
</dbReference>
<evidence type="ECO:0000256" key="1">
    <source>
        <dbReference type="ARBA" id="ARBA00022490"/>
    </source>
</evidence>
<feature type="active site" description="O-(3'-phospho-DNA)-tyrosine intermediate" evidence="5">
    <location>
        <position position="312"/>
    </location>
</feature>
<feature type="domain" description="Core-binding (CB)" evidence="7">
    <location>
        <begin position="43"/>
        <end position="136"/>
    </location>
</feature>
<dbReference type="InterPro" id="IPR002104">
    <property type="entry name" value="Integrase_catalytic"/>
</dbReference>
<dbReference type="GO" id="GO:0003677">
    <property type="term" value="F:DNA binding"/>
    <property type="evidence" value="ECO:0007669"/>
    <property type="project" value="UniProtKB-UniRule"/>
</dbReference>
<dbReference type="GO" id="GO:0006313">
    <property type="term" value="P:DNA transposition"/>
    <property type="evidence" value="ECO:0007669"/>
    <property type="project" value="UniProtKB-UniRule"/>
</dbReference>
<reference evidence="8" key="1">
    <citation type="journal article" date="2020" name="mSystems">
        <title>Genome- and Community-Level Interaction Insights into Carbon Utilization and Element Cycling Functions of Hydrothermarchaeota in Hydrothermal Sediment.</title>
        <authorList>
            <person name="Zhou Z."/>
            <person name="Liu Y."/>
            <person name="Xu W."/>
            <person name="Pan J."/>
            <person name="Luo Z.H."/>
            <person name="Li M."/>
        </authorList>
    </citation>
    <scope>NUCLEOTIDE SEQUENCE [LARGE SCALE GENOMIC DNA]</scope>
    <source>
        <strain evidence="8">SpSt-1116</strain>
    </source>
</reference>
<evidence type="ECO:0000259" key="7">
    <source>
        <dbReference type="PROSITE" id="PS51900"/>
    </source>
</evidence>
<evidence type="ECO:0000256" key="5">
    <source>
        <dbReference type="HAMAP-Rule" id="MF_02055"/>
    </source>
</evidence>
<comment type="caution">
    <text evidence="8">The sequence shown here is derived from an EMBL/GenBank/DDBJ whole genome shotgun (WGS) entry which is preliminary data.</text>
</comment>
<comment type="similarity">
    <text evidence="5">Belongs to the 'phage' integrase family. XerA subfamily.</text>
</comment>
<evidence type="ECO:0000313" key="8">
    <source>
        <dbReference type="EMBL" id="HHQ80718.1"/>
    </source>
</evidence>
<proteinExistence type="inferred from homology"/>
<dbReference type="EMBL" id="DRZC01000066">
    <property type="protein sequence ID" value="HHQ80718.1"/>
    <property type="molecule type" value="Genomic_DNA"/>
</dbReference>
<feature type="domain" description="Tyr recombinase" evidence="6">
    <location>
        <begin position="158"/>
        <end position="325"/>
    </location>
</feature>
<comment type="function">
    <text evidence="5">Site-specific tyrosine recombinase, which acts by catalyzing the cutting and rejoining of the recombining DNA molecules.</text>
</comment>
<dbReference type="Pfam" id="PF00589">
    <property type="entry name" value="Phage_integrase"/>
    <property type="match status" value="1"/>
</dbReference>
<evidence type="ECO:0000256" key="2">
    <source>
        <dbReference type="ARBA" id="ARBA00022908"/>
    </source>
</evidence>
<feature type="active site" evidence="5">
    <location>
        <position position="303"/>
    </location>
</feature>
<dbReference type="InterPro" id="IPR010998">
    <property type="entry name" value="Integrase_recombinase_N"/>
</dbReference>
<evidence type="ECO:0000256" key="3">
    <source>
        <dbReference type="ARBA" id="ARBA00023125"/>
    </source>
</evidence>
<keyword evidence="1 5" id="KW-0963">Cytoplasm</keyword>
<organism evidence="8">
    <name type="scientific">Fervidicoccus fontis</name>
    <dbReference type="NCBI Taxonomy" id="683846"/>
    <lineage>
        <taxon>Archaea</taxon>
        <taxon>Thermoproteota</taxon>
        <taxon>Thermoprotei</taxon>
        <taxon>Fervidicoccales</taxon>
        <taxon>Fervidicoccaceae</taxon>
        <taxon>Fervidicoccus</taxon>
    </lineage>
</organism>
<dbReference type="PANTHER" id="PTHR30349">
    <property type="entry name" value="PHAGE INTEGRASE-RELATED"/>
    <property type="match status" value="1"/>
</dbReference>
<feature type="active site" evidence="5">
    <location>
        <position position="280"/>
    </location>
</feature>
<name>A0A7J3ZL08_9CREN</name>
<dbReference type="Gene3D" id="1.10.150.130">
    <property type="match status" value="1"/>
</dbReference>
<dbReference type="InterPro" id="IPR033686">
    <property type="entry name" value="XerA"/>
</dbReference>
<comment type="subcellular location">
    <subcellularLocation>
        <location evidence="5">Cytoplasm</location>
    </subcellularLocation>
</comment>
<feature type="active site" evidence="5">
    <location>
        <position position="193"/>
    </location>
</feature>
<dbReference type="InterPro" id="IPR013762">
    <property type="entry name" value="Integrase-like_cat_sf"/>
</dbReference>
<keyword evidence="3 5" id="KW-0238">DNA-binding</keyword>
<dbReference type="PROSITE" id="PS51898">
    <property type="entry name" value="TYR_RECOMBINASE"/>
    <property type="match status" value="1"/>
</dbReference>
<gene>
    <name evidence="5" type="primary">xerA</name>
    <name evidence="8" type="ORF">ENM78_04635</name>
</gene>
<keyword evidence="4 5" id="KW-0233">DNA recombination</keyword>
<feature type="active site" evidence="5">
    <location>
        <position position="218"/>
    </location>
</feature>
<dbReference type="PANTHER" id="PTHR30349:SF41">
    <property type="entry name" value="INTEGRASE_RECOMBINASE PROTEIN MJ0367-RELATED"/>
    <property type="match status" value="1"/>
</dbReference>
<dbReference type="InterPro" id="IPR050090">
    <property type="entry name" value="Tyrosine_recombinase_XerCD"/>
</dbReference>
<evidence type="ECO:0000256" key="4">
    <source>
        <dbReference type="ARBA" id="ARBA00023172"/>
    </source>
</evidence>